<name>A0A8J2RBJ4_9CRUS</name>
<feature type="compositionally biased region" description="Low complexity" evidence="2">
    <location>
        <begin position="473"/>
        <end position="482"/>
    </location>
</feature>
<feature type="compositionally biased region" description="Low complexity" evidence="2">
    <location>
        <begin position="204"/>
        <end position="216"/>
    </location>
</feature>
<feature type="region of interest" description="Disordered" evidence="2">
    <location>
        <begin position="371"/>
        <end position="403"/>
    </location>
</feature>
<dbReference type="InterPro" id="IPR011333">
    <property type="entry name" value="SKP1/BTB/POZ_sf"/>
</dbReference>
<dbReference type="OrthoDB" id="6355173at2759"/>
<evidence type="ECO:0000259" key="3">
    <source>
        <dbReference type="PROSITE" id="PS50097"/>
    </source>
</evidence>
<dbReference type="PROSITE" id="PS50097">
    <property type="entry name" value="BTB"/>
    <property type="match status" value="1"/>
</dbReference>
<keyword evidence="1" id="KW-0539">Nucleus</keyword>
<sequence length="598" mass="65854">MTSQQLFRLHWKNHSPNFVNVFSQLLNTESLVDVTLACDGQQIQAHRVVLSACSTYFQKLFVSNPCQHPIVLLKDIKFEDLHTVIHFMYYGEVNIQHDQLNSILKTAETLHVKGFADVADKESFSAALLTQQNQPPEKLSESRQHSEQSQEFLDEGSSAAKRKRQRHESGNSQIKSGSQEQISSNSPLLKRQSFQSSKEVNTDSSIRSSSSLDSNSVIKSQSSLAGQSSLESSVDNEYYFPRESDSKPPICSTGSLDTATAMMENGASCGLPLSKQKRTRTLMRQDCVTRKEGDKDATGGTESERASPIVHTFQPILPKRWFQIDCTNFLVQRTQKSINEAELTESRQRCQTATYLQLPPRQTAPQLIRQRSQPIQPRPSGTSLSPVSGIASSTTPPPPQSMNIPTLAVTPVSSTPNIVIEHYPTIIRLVSIEEMNTGTDPPPSTIPTLTRAASCIGTTSTDTLQVPCFATDSVPSSSSHSSSKLRVKAEENLRRSISNPGVSSSPPVSAPSTNGHCPVLRTGAALGCNYCWNTNDSHGRILRRKTKYHCPDCQANLCIVPCFQEYHEKFVSSNETKSGGSQQKGSSTNHQMSKMSSF</sequence>
<dbReference type="Gene3D" id="3.30.710.10">
    <property type="entry name" value="Potassium Channel Kv1.1, Chain A"/>
    <property type="match status" value="1"/>
</dbReference>
<dbReference type="InterPro" id="IPR051095">
    <property type="entry name" value="Dros_DevTransReg"/>
</dbReference>
<evidence type="ECO:0000256" key="2">
    <source>
        <dbReference type="SAM" id="MobiDB-lite"/>
    </source>
</evidence>
<feature type="compositionally biased region" description="Polar residues" evidence="2">
    <location>
        <begin position="170"/>
        <end position="203"/>
    </location>
</feature>
<keyword evidence="5" id="KW-1185">Reference proteome</keyword>
<dbReference type="CDD" id="cd18315">
    <property type="entry name" value="BTB_POZ_BAB-like"/>
    <property type="match status" value="1"/>
</dbReference>
<feature type="compositionally biased region" description="Polar residues" evidence="2">
    <location>
        <begin position="588"/>
        <end position="598"/>
    </location>
</feature>
<dbReference type="PANTHER" id="PTHR23110">
    <property type="entry name" value="BTB DOMAIN TRANSCRIPTION FACTOR"/>
    <property type="match status" value="1"/>
</dbReference>
<protein>
    <recommendedName>
        <fullName evidence="3">BTB domain-containing protein</fullName>
    </recommendedName>
</protein>
<dbReference type="GO" id="GO:0005634">
    <property type="term" value="C:nucleus"/>
    <property type="evidence" value="ECO:0007669"/>
    <property type="project" value="TreeGrafter"/>
</dbReference>
<feature type="compositionally biased region" description="Low complexity" evidence="2">
    <location>
        <begin position="577"/>
        <end position="587"/>
    </location>
</feature>
<feature type="compositionally biased region" description="Basic and acidic residues" evidence="2">
    <location>
        <begin position="138"/>
        <end position="148"/>
    </location>
</feature>
<feature type="compositionally biased region" description="Low complexity" evidence="2">
    <location>
        <begin position="496"/>
        <end position="512"/>
    </location>
</feature>
<feature type="region of interest" description="Disordered" evidence="2">
    <location>
        <begin position="573"/>
        <end position="598"/>
    </location>
</feature>
<feature type="compositionally biased region" description="Basic and acidic residues" evidence="2">
    <location>
        <begin position="287"/>
        <end position="305"/>
    </location>
</feature>
<dbReference type="InterPro" id="IPR000210">
    <property type="entry name" value="BTB/POZ_dom"/>
</dbReference>
<dbReference type="Pfam" id="PF00651">
    <property type="entry name" value="BTB"/>
    <property type="match status" value="1"/>
</dbReference>
<proteinExistence type="predicted"/>
<feature type="region of interest" description="Disordered" evidence="2">
    <location>
        <begin position="472"/>
        <end position="513"/>
    </location>
</feature>
<reference evidence="4" key="1">
    <citation type="submission" date="2021-11" db="EMBL/GenBank/DDBJ databases">
        <authorList>
            <person name="Schell T."/>
        </authorList>
    </citation>
    <scope>NUCLEOTIDE SEQUENCE</scope>
    <source>
        <strain evidence="4">M5</strain>
    </source>
</reference>
<feature type="compositionally biased region" description="Polar residues" evidence="2">
    <location>
        <begin position="371"/>
        <end position="394"/>
    </location>
</feature>
<dbReference type="SMART" id="SM00225">
    <property type="entry name" value="BTB"/>
    <property type="match status" value="1"/>
</dbReference>
<evidence type="ECO:0000313" key="4">
    <source>
        <dbReference type="EMBL" id="CAH0098238.1"/>
    </source>
</evidence>
<dbReference type="GO" id="GO:0006357">
    <property type="term" value="P:regulation of transcription by RNA polymerase II"/>
    <property type="evidence" value="ECO:0007669"/>
    <property type="project" value="TreeGrafter"/>
</dbReference>
<evidence type="ECO:0000313" key="5">
    <source>
        <dbReference type="Proteomes" id="UP000789390"/>
    </source>
</evidence>
<dbReference type="SUPFAM" id="SSF54695">
    <property type="entry name" value="POZ domain"/>
    <property type="match status" value="1"/>
</dbReference>
<comment type="caution">
    <text evidence="4">The sequence shown here is derived from an EMBL/GenBank/DDBJ whole genome shotgun (WGS) entry which is preliminary data.</text>
</comment>
<dbReference type="EMBL" id="CAKKLH010000001">
    <property type="protein sequence ID" value="CAH0098238.1"/>
    <property type="molecule type" value="Genomic_DNA"/>
</dbReference>
<dbReference type="AlphaFoldDB" id="A0A8J2RBJ4"/>
<accession>A0A8J2RBJ4</accession>
<dbReference type="Proteomes" id="UP000789390">
    <property type="component" value="Unassembled WGS sequence"/>
</dbReference>
<evidence type="ECO:0000256" key="1">
    <source>
        <dbReference type="ARBA" id="ARBA00023242"/>
    </source>
</evidence>
<feature type="region of interest" description="Disordered" evidence="2">
    <location>
        <begin position="284"/>
        <end position="307"/>
    </location>
</feature>
<feature type="region of interest" description="Disordered" evidence="2">
    <location>
        <begin position="131"/>
        <end position="216"/>
    </location>
</feature>
<dbReference type="PANTHER" id="PTHR23110:SF109">
    <property type="entry name" value="FI07618P-RELATED"/>
    <property type="match status" value="1"/>
</dbReference>
<organism evidence="4 5">
    <name type="scientific">Daphnia galeata</name>
    <dbReference type="NCBI Taxonomy" id="27404"/>
    <lineage>
        <taxon>Eukaryota</taxon>
        <taxon>Metazoa</taxon>
        <taxon>Ecdysozoa</taxon>
        <taxon>Arthropoda</taxon>
        <taxon>Crustacea</taxon>
        <taxon>Branchiopoda</taxon>
        <taxon>Diplostraca</taxon>
        <taxon>Cladocera</taxon>
        <taxon>Anomopoda</taxon>
        <taxon>Daphniidae</taxon>
        <taxon>Daphnia</taxon>
    </lineage>
</organism>
<gene>
    <name evidence="4" type="ORF">DGAL_LOCUS285</name>
</gene>
<feature type="domain" description="BTB" evidence="3">
    <location>
        <begin position="32"/>
        <end position="97"/>
    </location>
</feature>